<name>A0A412TKT2_9BACT</name>
<gene>
    <name evidence="1" type="ORF">DWW57_16485</name>
</gene>
<proteinExistence type="predicted"/>
<dbReference type="Proteomes" id="UP000284243">
    <property type="component" value="Unassembled WGS sequence"/>
</dbReference>
<sequence>MENRVLKIFKDGQVAWINELMQKCGVISSEQPVQEHTCIVTDAKKREYPDRPGTIPEKLLEETVSGGIWHNRGCGLW</sequence>
<protein>
    <submittedName>
        <fullName evidence="1">Uncharacterized protein</fullName>
    </submittedName>
</protein>
<dbReference type="AlphaFoldDB" id="A0A412TKT2"/>
<dbReference type="RefSeq" id="WP_046402767.1">
    <property type="nucleotide sequence ID" value="NZ_CABJFF010000017.1"/>
</dbReference>
<reference evidence="1 2" key="1">
    <citation type="submission" date="2018-08" db="EMBL/GenBank/DDBJ databases">
        <title>A genome reference for cultivated species of the human gut microbiota.</title>
        <authorList>
            <person name="Zou Y."/>
            <person name="Xue W."/>
            <person name="Luo G."/>
        </authorList>
    </citation>
    <scope>NUCLEOTIDE SEQUENCE [LARGE SCALE GENOMIC DNA]</scope>
    <source>
        <strain evidence="1 2">AF16-14</strain>
    </source>
</reference>
<evidence type="ECO:0000313" key="2">
    <source>
        <dbReference type="Proteomes" id="UP000284243"/>
    </source>
</evidence>
<organism evidence="1 2">
    <name type="scientific">Odoribacter splanchnicus</name>
    <dbReference type="NCBI Taxonomy" id="28118"/>
    <lineage>
        <taxon>Bacteria</taxon>
        <taxon>Pseudomonadati</taxon>
        <taxon>Bacteroidota</taxon>
        <taxon>Bacteroidia</taxon>
        <taxon>Bacteroidales</taxon>
        <taxon>Odoribacteraceae</taxon>
        <taxon>Odoribacter</taxon>
    </lineage>
</organism>
<dbReference type="EMBL" id="QRYC01000032">
    <property type="protein sequence ID" value="RGU54380.1"/>
    <property type="molecule type" value="Genomic_DNA"/>
</dbReference>
<evidence type="ECO:0000313" key="1">
    <source>
        <dbReference type="EMBL" id="RGU54380.1"/>
    </source>
</evidence>
<accession>A0A412TKT2</accession>
<comment type="caution">
    <text evidence="1">The sequence shown here is derived from an EMBL/GenBank/DDBJ whole genome shotgun (WGS) entry which is preliminary data.</text>
</comment>